<dbReference type="Proteomes" id="UP000054630">
    <property type="component" value="Unassembled WGS sequence"/>
</dbReference>
<accession>A0A0V0RR64</accession>
<protein>
    <submittedName>
        <fullName evidence="1">Uncharacterized protein</fullName>
    </submittedName>
</protein>
<dbReference type="AlphaFoldDB" id="A0A0V0RR64"/>
<dbReference type="EMBL" id="JYDL01000097">
    <property type="protein sequence ID" value="KRX16911.1"/>
    <property type="molecule type" value="Genomic_DNA"/>
</dbReference>
<evidence type="ECO:0000313" key="2">
    <source>
        <dbReference type="Proteomes" id="UP000054630"/>
    </source>
</evidence>
<comment type="caution">
    <text evidence="1">The sequence shown here is derived from an EMBL/GenBank/DDBJ whole genome shotgun (WGS) entry which is preliminary data.</text>
</comment>
<dbReference type="OrthoDB" id="5938148at2759"/>
<gene>
    <name evidence="1" type="ORF">T07_2698</name>
</gene>
<sequence length="129" mass="15565">MEAHEHIQRLKRKEKMAVWTPFWRTLFILLYLDFDHHDLSLIISLMGTCYKYIDDQSEIVKCKITRWKRKRINVVHPIRLMLSHCTQKITIRTCTYSYRFSPVTQPPVQDMDCIIFKVSFKRNGNVLFT</sequence>
<name>A0A0V0RR64_9BILA</name>
<keyword evidence="2" id="KW-1185">Reference proteome</keyword>
<evidence type="ECO:0000313" key="1">
    <source>
        <dbReference type="EMBL" id="KRX16911.1"/>
    </source>
</evidence>
<proteinExistence type="predicted"/>
<organism evidence="1 2">
    <name type="scientific">Trichinella nelsoni</name>
    <dbReference type="NCBI Taxonomy" id="6336"/>
    <lineage>
        <taxon>Eukaryota</taxon>
        <taxon>Metazoa</taxon>
        <taxon>Ecdysozoa</taxon>
        <taxon>Nematoda</taxon>
        <taxon>Enoplea</taxon>
        <taxon>Dorylaimia</taxon>
        <taxon>Trichinellida</taxon>
        <taxon>Trichinellidae</taxon>
        <taxon>Trichinella</taxon>
    </lineage>
</organism>
<reference evidence="1 2" key="1">
    <citation type="submission" date="2015-01" db="EMBL/GenBank/DDBJ databases">
        <title>Evolution of Trichinella species and genotypes.</title>
        <authorList>
            <person name="Korhonen P.K."/>
            <person name="Edoardo P."/>
            <person name="Giuseppe L.R."/>
            <person name="Gasser R.B."/>
        </authorList>
    </citation>
    <scope>NUCLEOTIDE SEQUENCE [LARGE SCALE GENOMIC DNA]</scope>
    <source>
        <strain evidence="1">ISS37</strain>
    </source>
</reference>